<accession>A0A225E6P5</accession>
<gene>
    <name evidence="2" type="ORF">FRUB_02267</name>
</gene>
<dbReference type="InterPro" id="IPR025641">
    <property type="entry name" value="DUF4340"/>
</dbReference>
<feature type="domain" description="DUF4340" evidence="1">
    <location>
        <begin position="581"/>
        <end position="764"/>
    </location>
</feature>
<sequence length="827" mass="89011">MNFRPTVILFVLAAAIVLALVVSAIFDGGKDVKTDGLVAPLTHAGVKDTEIDTVELVRSEPSEERLTFVKVGNKKWELREPVSAKVDSVAVERIISQLYQAKPIKYNELSDNLVAHGLDKPTLKVTLKSQDKSATVNFGSTTIGGDRAVMFVTTGVAPRRPLAVRRADFSALFRDGSKSDGAAWVTAKWITDYRAKRLLGANAMDPTSEVAALKITTGGKELALTKSPSGTWTFTAPPGYGEADDAGSSGPTATTGAFTGVNPLLAALTGLQAMSNDDFLENQKPEDFAKYGLVANDPKVIRVELQLKGAPAPEVLFIGKPVEENGKPVVPSKVYCRIDGDSAVVKVATDRVESLRQTAVDPREMRNRDVLPPSKRDEINAIDLTVGSAVVKLRKFADPAPAATGAPGARWVLFGGPGDPTDAKRSEVEALLTVLTRPRAAEDVLTAPDNAAFAAPETKAVVKVWYGPAEQPAKVEPGKPQPEPKVKDPATELTFGRTDALAVFVRRTGAGAPADLKLSLATLAQVQKSRLVFLDPKLKSFNAGTVVRLAFNRGAEQYDMTRNETTGLWTFAKPDGRKGKTADSEKATVLLSTLTLMSPDRLVAENPTPDELKKWGLDPAAPHTKITVGLNDPADKERVYELGAETEDKKSVYARQDGRPFVFLANTAAAEKFAKEDLRDMTIFRVDPAKVTKIKLRGWRGLLGGPNPHEYQFEKKGTAWAPVAPTPAEFAVDPAKLDQLLTALKTPRAAAFVNIRLEPQYGLEPAINPDWFEFTIEQDGKPHTLVLGSKSDGPNVYGMSSGVPGEVFTIDATAIRALTDKPASLQK</sequence>
<dbReference type="Proteomes" id="UP000214646">
    <property type="component" value="Unassembled WGS sequence"/>
</dbReference>
<dbReference type="OrthoDB" id="252607at2"/>
<keyword evidence="3" id="KW-1185">Reference proteome</keyword>
<evidence type="ECO:0000313" key="3">
    <source>
        <dbReference type="Proteomes" id="UP000214646"/>
    </source>
</evidence>
<dbReference type="AlphaFoldDB" id="A0A225E6P5"/>
<feature type="domain" description="DUF4340" evidence="1">
    <location>
        <begin position="261"/>
        <end position="395"/>
    </location>
</feature>
<name>A0A225E6P5_9BACT</name>
<dbReference type="RefSeq" id="WP_088253625.1">
    <property type="nucleotide sequence ID" value="NZ_NIDE01000003.1"/>
</dbReference>
<proteinExistence type="predicted"/>
<evidence type="ECO:0000313" key="2">
    <source>
        <dbReference type="EMBL" id="OWK44335.1"/>
    </source>
</evidence>
<dbReference type="Pfam" id="PF14238">
    <property type="entry name" value="DUF4340"/>
    <property type="match status" value="2"/>
</dbReference>
<dbReference type="EMBL" id="NIDE01000003">
    <property type="protein sequence ID" value="OWK44335.1"/>
    <property type="molecule type" value="Genomic_DNA"/>
</dbReference>
<protein>
    <recommendedName>
        <fullName evidence="1">DUF4340 domain-containing protein</fullName>
    </recommendedName>
</protein>
<organism evidence="2 3">
    <name type="scientific">Fimbriiglobus ruber</name>
    <dbReference type="NCBI Taxonomy" id="1908690"/>
    <lineage>
        <taxon>Bacteria</taxon>
        <taxon>Pseudomonadati</taxon>
        <taxon>Planctomycetota</taxon>
        <taxon>Planctomycetia</taxon>
        <taxon>Gemmatales</taxon>
        <taxon>Gemmataceae</taxon>
        <taxon>Fimbriiglobus</taxon>
    </lineage>
</organism>
<reference evidence="3" key="1">
    <citation type="submission" date="2017-06" db="EMBL/GenBank/DDBJ databases">
        <title>Genome analysis of Fimbriiglobus ruber SP5, the first member of the order Planctomycetales with confirmed chitinolytic capability.</title>
        <authorList>
            <person name="Ravin N.V."/>
            <person name="Rakitin A.L."/>
            <person name="Ivanova A.A."/>
            <person name="Beletsky A.V."/>
            <person name="Kulichevskaya I.S."/>
            <person name="Mardanov A.V."/>
            <person name="Dedysh S.N."/>
        </authorList>
    </citation>
    <scope>NUCLEOTIDE SEQUENCE [LARGE SCALE GENOMIC DNA]</scope>
    <source>
        <strain evidence="3">SP5</strain>
    </source>
</reference>
<evidence type="ECO:0000259" key="1">
    <source>
        <dbReference type="Pfam" id="PF14238"/>
    </source>
</evidence>
<comment type="caution">
    <text evidence="2">The sequence shown here is derived from an EMBL/GenBank/DDBJ whole genome shotgun (WGS) entry which is preliminary data.</text>
</comment>